<dbReference type="Pfam" id="PF00171">
    <property type="entry name" value="Aldedh"/>
    <property type="match status" value="1"/>
</dbReference>
<dbReference type="FunFam" id="3.40.309.10:FF:000005">
    <property type="entry name" value="1-pyrroline-5-carboxylate dehydrogenase 1"/>
    <property type="match status" value="1"/>
</dbReference>
<dbReference type="InterPro" id="IPR024089">
    <property type="entry name" value="PRODH_PutA_dom_I/II"/>
</dbReference>
<dbReference type="GO" id="GO:0004657">
    <property type="term" value="F:proline dehydrogenase activity"/>
    <property type="evidence" value="ECO:0007669"/>
    <property type="project" value="UniProtKB-UniRule"/>
</dbReference>
<comment type="similarity">
    <text evidence="5">In the C-terminal section; belongs to the aldehyde dehydrogenase family.</text>
</comment>
<dbReference type="InterPro" id="IPR015590">
    <property type="entry name" value="Aldehyde_DH_dom"/>
</dbReference>
<sequence>MMNMTAIRSEMQAHYTAADTAVLGQLTKRFAPTAEQRKRIVDRATHLVDTVRSDTKPGITEAFLGEYGLSSEEGVAIMTLAEALLRIPDAETKDALIEDKTTGRAWMRHAGQSENHVVNASTLALSLTGQLMSDAEGTGVGAALRTATKRLGAPVIRTAVGRVMRELGHQFVLGETIQKATGRATAFEAKGYTYSYDMLGEAAMTAADAKAFFEAYLSAIHHIGRTSTGTNVATRAGISVKLSALHPRYEFLKGKVVVSEISDRLTTLCMQAARFNIGLNIDAEEADRLDPSLAIIDATLKRLPAGWDGFGVVVQAYGKRAGWVIDWLHALAVRENRKIMVRLVKGAYWDAEIKQAQIQGVSGFPVFSSKAATDVSYICCAAKLLGMRDRIYPQFATHNAHTVAAVVEMAGNTTGFEFQRLHGMGEALHDVNRQENNALCRIYAPVGTHKELLAYLVRRLLENGANSSFVNQIVDKGIPTIDVVADPFEQLGEGRVTNAALRQPVDLFMPERLNSAGLNLQNICDVEALEKDRAPYLQNCFTAHPLTVPNWHALGEENVINPADPTDVVGTVRSADGPTVDAAIAAAVPWAQIAPLAVRQETLNRVSELLEGNRPKFAALLSREAGKTLTDIDAELREAVDFLRFYAARAARHPRARPKGIVAAISPWNFPLAIFTGQVSAALATGNAVLAKPAEQTPLTAFLTVQLMHEAGVPMEALQLLPGYGADVGARLTSHPKVDAVCFTGSTATGHAINRTMAENLHPDASLLAETGGLNAMIVDSTALPEQAIKDIVASAFQSTGQRCSALRVLYIQDDIAAPFLDMLIGAMDELIVGDPLDRATDIGPVIDARAKANIEAHIAACKGRVLKQVAAPETGTFVGPTIIEIDGISDLQAEVFGPVLHVCRFGAGDIAKVITDINCSDYALTFGFHSRIESRAAEAAAAIRAGNVYVNRNQIGAVVGSQPFGGEGLSGTGPKAGGARYLTQFVKAEREVVAARTTAQLPQIGQAEIDNANARFKPRVVDQKALAGPTGESNILTTSGRGVVLCMGPGSLAERQALIASTMGSVGVIGTCDAARLGEFSGFTGVAYWGDTDTKRKIRTALAGRDGAILPLLTTADAMEHFVREQHVCVDTTAAGGNTALLAGRRE</sequence>
<keyword evidence="2 5" id="KW-0560">Oxidoreductase</keyword>
<feature type="domain" description="Aldehyde dehydrogenase" evidence="7">
    <location>
        <begin position="557"/>
        <end position="988"/>
    </location>
</feature>
<dbReference type="GO" id="GO:0003700">
    <property type="term" value="F:DNA-binding transcription factor activity"/>
    <property type="evidence" value="ECO:0007669"/>
    <property type="project" value="InterPro"/>
</dbReference>
<dbReference type="Proteomes" id="UP000026249">
    <property type="component" value="Unassembled WGS sequence"/>
</dbReference>
<dbReference type="SUPFAM" id="SSF81935">
    <property type="entry name" value="N-terminal domain of bifunctional PutA protein"/>
    <property type="match status" value="1"/>
</dbReference>
<dbReference type="InterPro" id="IPR016162">
    <property type="entry name" value="Ald_DH_N"/>
</dbReference>
<evidence type="ECO:0000313" key="10">
    <source>
        <dbReference type="EMBL" id="KAJ56283.1"/>
    </source>
</evidence>
<dbReference type="InterPro" id="IPR005933">
    <property type="entry name" value="PutA_C"/>
</dbReference>
<evidence type="ECO:0000256" key="3">
    <source>
        <dbReference type="ARBA" id="ARBA00023027"/>
    </source>
</evidence>
<comment type="cofactor">
    <cofactor evidence="5">
        <name>FAD</name>
        <dbReference type="ChEBI" id="CHEBI:57692"/>
    </cofactor>
</comment>
<keyword evidence="5" id="KW-0642">Proline metabolism</keyword>
<dbReference type="Gene3D" id="3.40.309.10">
    <property type="entry name" value="Aldehyde Dehydrogenase, Chain A, domain 2"/>
    <property type="match status" value="1"/>
</dbReference>
<evidence type="ECO:0000259" key="7">
    <source>
        <dbReference type="Pfam" id="PF00171"/>
    </source>
</evidence>
<dbReference type="PANTHER" id="PTHR42862:SF1">
    <property type="entry name" value="DELTA-1-PYRROLINE-5-CARBOXYLATE DEHYDROGENASE 2, ISOFORM A-RELATED"/>
    <property type="match status" value="1"/>
</dbReference>
<evidence type="ECO:0000256" key="1">
    <source>
        <dbReference type="ARBA" id="ARBA00004786"/>
    </source>
</evidence>
<evidence type="ECO:0000256" key="2">
    <source>
        <dbReference type="ARBA" id="ARBA00023002"/>
    </source>
</evidence>
<dbReference type="InterPro" id="IPR029041">
    <property type="entry name" value="FAD-linked_oxidoreductase-like"/>
</dbReference>
<keyword evidence="3 5" id="KW-0520">NAD</keyword>
<dbReference type="NCBIfam" id="NF008869">
    <property type="entry name" value="PRK11904.1"/>
    <property type="match status" value="1"/>
</dbReference>
<dbReference type="InterPro" id="IPR025703">
    <property type="entry name" value="Bifunct_PutA"/>
</dbReference>
<evidence type="ECO:0000256" key="4">
    <source>
        <dbReference type="ARBA" id="ARBA00048142"/>
    </source>
</evidence>
<dbReference type="AlphaFoldDB" id="A0A037ZJK2"/>
<keyword evidence="5" id="KW-0805">Transcription regulation</keyword>
<dbReference type="EC" id="1.5.5.2" evidence="5"/>
<dbReference type="PROSITE" id="PS00070">
    <property type="entry name" value="ALDEHYDE_DEHYDR_CYS"/>
    <property type="match status" value="1"/>
</dbReference>
<dbReference type="GO" id="GO:0010133">
    <property type="term" value="P:L-proline catabolic process to L-glutamate"/>
    <property type="evidence" value="ECO:0007669"/>
    <property type="project" value="UniProtKB-UniRule"/>
</dbReference>
<comment type="catalytic activity">
    <reaction evidence="5">
        <text>L-proline + a quinone = (S)-1-pyrroline-5-carboxylate + a quinol + H(+)</text>
        <dbReference type="Rhea" id="RHEA:23784"/>
        <dbReference type="ChEBI" id="CHEBI:15378"/>
        <dbReference type="ChEBI" id="CHEBI:17388"/>
        <dbReference type="ChEBI" id="CHEBI:24646"/>
        <dbReference type="ChEBI" id="CHEBI:60039"/>
        <dbReference type="ChEBI" id="CHEBI:132124"/>
        <dbReference type="EC" id="1.5.5.2"/>
    </reaction>
</comment>
<evidence type="ECO:0000256" key="6">
    <source>
        <dbReference type="PIRSR" id="PIRSR000197-1"/>
    </source>
</evidence>
<evidence type="ECO:0000259" key="8">
    <source>
        <dbReference type="Pfam" id="PF01619"/>
    </source>
</evidence>
<feature type="active site" evidence="6">
    <location>
        <position position="770"/>
    </location>
</feature>
<proteinExistence type="inferred from homology"/>
<dbReference type="InterPro" id="IPR016160">
    <property type="entry name" value="Ald_DH_CS_CYS"/>
</dbReference>
<comment type="caution">
    <text evidence="10">The sequence shown here is derived from an EMBL/GenBank/DDBJ whole genome shotgun (WGS) entry which is preliminary data.</text>
</comment>
<dbReference type="Gene3D" id="3.20.20.220">
    <property type="match status" value="1"/>
</dbReference>
<dbReference type="UniPathway" id="UPA00261">
    <property type="reaction ID" value="UER00373"/>
</dbReference>
<feature type="active site" evidence="6">
    <location>
        <position position="804"/>
    </location>
</feature>
<keyword evidence="5" id="KW-0238">DNA-binding</keyword>
<dbReference type="Gene3D" id="1.20.5.460">
    <property type="entry name" value="Single helix bin"/>
    <property type="match status" value="1"/>
</dbReference>
<keyword evidence="5" id="KW-0678">Repressor</keyword>
<keyword evidence="5" id="KW-0285">Flavoprotein</keyword>
<evidence type="ECO:0000259" key="9">
    <source>
        <dbReference type="Pfam" id="PF14850"/>
    </source>
</evidence>
<dbReference type="GO" id="GO:0003677">
    <property type="term" value="F:DNA binding"/>
    <property type="evidence" value="ECO:0007669"/>
    <property type="project" value="UniProtKB-KW"/>
</dbReference>
<dbReference type="EC" id="1.2.1.88" evidence="5"/>
<comment type="catalytic activity">
    <reaction evidence="4 5">
        <text>L-glutamate 5-semialdehyde + NAD(+) + H2O = L-glutamate + NADH + 2 H(+)</text>
        <dbReference type="Rhea" id="RHEA:30235"/>
        <dbReference type="ChEBI" id="CHEBI:15377"/>
        <dbReference type="ChEBI" id="CHEBI:15378"/>
        <dbReference type="ChEBI" id="CHEBI:29985"/>
        <dbReference type="ChEBI" id="CHEBI:57540"/>
        <dbReference type="ChEBI" id="CHEBI:57945"/>
        <dbReference type="ChEBI" id="CHEBI:58066"/>
        <dbReference type="EC" id="1.2.1.88"/>
    </reaction>
</comment>
<keyword evidence="5" id="KW-0274">FAD</keyword>
<dbReference type="PIRSF" id="PIRSF000197">
    <property type="entry name" value="Bifunct_PutA"/>
    <property type="match status" value="1"/>
</dbReference>
<reference evidence="10 11" key="1">
    <citation type="submission" date="2014-03" db="EMBL/GenBank/DDBJ databases">
        <title>Draft Genome Sequence of Actibacterium mucosum KCTC 23349, a Marine Alphaproteobacterium with Complex Ionic Requirements Isolated from Mediterranean Seawater at Malvarrosa Beach, Valencia, Spain.</title>
        <authorList>
            <person name="Arahal D.R."/>
            <person name="Shao Z."/>
            <person name="Lai Q."/>
            <person name="Pujalte M.J."/>
        </authorList>
    </citation>
    <scope>NUCLEOTIDE SEQUENCE [LARGE SCALE GENOMIC DNA]</scope>
    <source>
        <strain evidence="10 11">KCTC 23349</strain>
    </source>
</reference>
<dbReference type="Gene3D" id="3.40.605.10">
    <property type="entry name" value="Aldehyde Dehydrogenase, Chain A, domain 1"/>
    <property type="match status" value="1"/>
</dbReference>
<dbReference type="Pfam" id="PF14850">
    <property type="entry name" value="Pro_dh-DNA_bdg"/>
    <property type="match status" value="1"/>
</dbReference>
<dbReference type="InterPro" id="IPR050485">
    <property type="entry name" value="Proline_metab_enzyme"/>
</dbReference>
<dbReference type="EMBL" id="JFKE01000003">
    <property type="protein sequence ID" value="KAJ56283.1"/>
    <property type="molecule type" value="Genomic_DNA"/>
</dbReference>
<feature type="domain" description="Proline dehydrogenase PutA" evidence="9">
    <location>
        <begin position="61"/>
        <end position="171"/>
    </location>
</feature>
<dbReference type="InterPro" id="IPR024082">
    <property type="entry name" value="PRODH_PutA_dom_II"/>
</dbReference>
<dbReference type="PANTHER" id="PTHR42862">
    <property type="entry name" value="DELTA-1-PYRROLINE-5-CARBOXYLATE DEHYDROGENASE 1, ISOFORM A-RELATED"/>
    <property type="match status" value="1"/>
</dbReference>
<feature type="domain" description="Proline dehydrogenase" evidence="8">
    <location>
        <begin position="183"/>
        <end position="472"/>
    </location>
</feature>
<name>A0A037ZJK2_9RHOB</name>
<protein>
    <recommendedName>
        <fullName evidence="5">Bifunctional protein PutA</fullName>
    </recommendedName>
    <domain>
        <recommendedName>
            <fullName evidence="5">Proline dehydrogenase</fullName>
            <ecNumber evidence="5">1.5.5.2</ecNumber>
        </recommendedName>
        <alternativeName>
            <fullName evidence="5">Proline oxidase</fullName>
        </alternativeName>
    </domain>
    <domain>
        <recommendedName>
            <fullName evidence="5">Delta-1-pyrroline-5-carboxylate dehydrogenase</fullName>
            <shortName evidence="5">P5C dehydrogenase</shortName>
            <ecNumber evidence="5">1.2.1.88</ecNumber>
        </recommendedName>
        <alternativeName>
            <fullName evidence="5">L-glutamate gamma-semialdehyde dehydrogenase</fullName>
        </alternativeName>
    </domain>
</protein>
<comment type="pathway">
    <text evidence="5">Amino-acid degradation; L-proline degradation into L-glutamate; L-glutamate from L-proline: step 1/2.</text>
</comment>
<dbReference type="SUPFAM" id="SSF53720">
    <property type="entry name" value="ALDH-like"/>
    <property type="match status" value="1"/>
</dbReference>
<keyword evidence="5" id="KW-0804">Transcription</keyword>
<dbReference type="STRING" id="1454373.ACMU_11065"/>
<dbReference type="Pfam" id="PF01619">
    <property type="entry name" value="Pro_dh"/>
    <property type="match status" value="1"/>
</dbReference>
<keyword evidence="11" id="KW-1185">Reference proteome</keyword>
<dbReference type="GO" id="GO:0003842">
    <property type="term" value="F:L-glutamate gamma-semialdehyde dehydrogenase activity"/>
    <property type="evidence" value="ECO:0007669"/>
    <property type="project" value="UniProtKB-UniRule"/>
</dbReference>
<comment type="pathway">
    <text evidence="1 5">Amino-acid degradation; L-proline degradation into L-glutamate; L-glutamate from L-proline: step 2/2.</text>
</comment>
<accession>A0A037ZJK2</accession>
<comment type="similarity">
    <text evidence="5">In the N-terminal section; belongs to the proline dehydrogenase family.</text>
</comment>
<evidence type="ECO:0000256" key="5">
    <source>
        <dbReference type="PIRNR" id="PIRNR000197"/>
    </source>
</evidence>
<dbReference type="InterPro" id="IPR016161">
    <property type="entry name" value="Ald_DH/histidinol_DH"/>
</dbReference>
<dbReference type="GO" id="GO:0009898">
    <property type="term" value="C:cytoplasmic side of plasma membrane"/>
    <property type="evidence" value="ECO:0007669"/>
    <property type="project" value="TreeGrafter"/>
</dbReference>
<evidence type="ECO:0000313" key="11">
    <source>
        <dbReference type="Proteomes" id="UP000026249"/>
    </source>
</evidence>
<comment type="function">
    <text evidence="5">Oxidizes proline to glutamate for use as a carbon and nitrogen source.</text>
</comment>
<organism evidence="10 11">
    <name type="scientific">Actibacterium mucosum KCTC 23349</name>
    <dbReference type="NCBI Taxonomy" id="1454373"/>
    <lineage>
        <taxon>Bacteria</taxon>
        <taxon>Pseudomonadati</taxon>
        <taxon>Pseudomonadota</taxon>
        <taxon>Alphaproteobacteria</taxon>
        <taxon>Rhodobacterales</taxon>
        <taxon>Roseobacteraceae</taxon>
        <taxon>Actibacterium</taxon>
    </lineage>
</organism>
<dbReference type="NCBIfam" id="TIGR01238">
    <property type="entry name" value="D1pyr5carbox3"/>
    <property type="match status" value="1"/>
</dbReference>
<dbReference type="InterPro" id="IPR016163">
    <property type="entry name" value="Ald_DH_C"/>
</dbReference>
<dbReference type="InterPro" id="IPR002872">
    <property type="entry name" value="Proline_DH_dom"/>
</dbReference>
<gene>
    <name evidence="10" type="ORF">ACMU_11065</name>
</gene>
<dbReference type="SUPFAM" id="SSF51730">
    <property type="entry name" value="FAD-linked oxidoreductase"/>
    <property type="match status" value="1"/>
</dbReference>